<dbReference type="Gene3D" id="3.40.710.10">
    <property type="entry name" value="DD-peptidase/beta-lactamase superfamily"/>
    <property type="match status" value="1"/>
</dbReference>
<dbReference type="GO" id="GO:0030655">
    <property type="term" value="P:beta-lactam antibiotic catabolic process"/>
    <property type="evidence" value="ECO:0007669"/>
    <property type="project" value="InterPro"/>
</dbReference>
<dbReference type="InterPro" id="IPR000871">
    <property type="entry name" value="Beta-lactam_class-A"/>
</dbReference>
<dbReference type="STRING" id="1901.BB341_16255"/>
<dbReference type="eggNOG" id="COG2367">
    <property type="taxonomic scope" value="Bacteria"/>
</dbReference>
<feature type="domain" description="Beta-lactamase class A catalytic" evidence="3">
    <location>
        <begin position="71"/>
        <end position="288"/>
    </location>
</feature>
<dbReference type="Proteomes" id="UP000002357">
    <property type="component" value="Chromosome"/>
</dbReference>
<dbReference type="KEGG" id="sclf:BB341_16255"/>
<dbReference type="GeneID" id="93730994"/>
<dbReference type="PANTHER" id="PTHR35333">
    <property type="entry name" value="BETA-LACTAMASE"/>
    <property type="match status" value="1"/>
</dbReference>
<dbReference type="SUPFAM" id="SSF56601">
    <property type="entry name" value="beta-lactamase/transpeptidase-like"/>
    <property type="match status" value="1"/>
</dbReference>
<gene>
    <name evidence="4" type="primary">blaC</name>
    <name evidence="4" type="ORF">SCLAV_2436</name>
</gene>
<dbReference type="PRINTS" id="PR00118">
    <property type="entry name" value="BLACTAMASEA"/>
</dbReference>
<accession>E2Q8M1</accession>
<dbReference type="InterPro" id="IPR045155">
    <property type="entry name" value="Beta-lactam_cat"/>
</dbReference>
<dbReference type="SMR" id="E2Q8M1"/>
<dbReference type="Pfam" id="PF13354">
    <property type="entry name" value="Beta-lactamase2"/>
    <property type="match status" value="1"/>
</dbReference>
<proteinExistence type="predicted"/>
<evidence type="ECO:0000313" key="5">
    <source>
        <dbReference type="Proteomes" id="UP000002357"/>
    </source>
</evidence>
<dbReference type="GO" id="GO:0008800">
    <property type="term" value="F:beta-lactamase activity"/>
    <property type="evidence" value="ECO:0007669"/>
    <property type="project" value="InterPro"/>
</dbReference>
<dbReference type="GO" id="GO:0046677">
    <property type="term" value="P:response to antibiotic"/>
    <property type="evidence" value="ECO:0007669"/>
    <property type="project" value="InterPro"/>
</dbReference>
<dbReference type="InterPro" id="IPR006311">
    <property type="entry name" value="TAT_signal"/>
</dbReference>
<dbReference type="AlphaFoldDB" id="E2Q8M1"/>
<keyword evidence="4" id="KW-0378">Hydrolase</keyword>
<dbReference type="OrthoDB" id="9784149at2"/>
<evidence type="ECO:0000256" key="2">
    <source>
        <dbReference type="ARBA" id="ARBA00030171"/>
    </source>
</evidence>
<dbReference type="RefSeq" id="WP_003960860.1">
    <property type="nucleotide sequence ID" value="NZ_CM000913.1"/>
</dbReference>
<sequence>MTHSPLPSHPNRRSLLTVGAGTALTAAFALTGTAPARAARPPAPADLAGPPAALVHARLRALELEHSARLGVYGLNLATGRSVLHRADERFPMCSLFKTIAVAAVLRDLDRDGAFLARRIRYTQADLVEHSPVTPGRLSTGMTVSELCGAAVCRSDNSAANLLLRELGGPSAVTRFCRSVGDRVTRLDRWEPALNSAEPWRAEDTTSPRAIGRTYTRLVLGPVLDRPDRRRLTEWLLANTTSGDRFRAGLPGDWRLGDKTGAGEHGTNNDAGIAWKPDGTPVALAVLTTKREPTAPSDPPLIAKTAALLARALG</sequence>
<evidence type="ECO:0000313" key="4">
    <source>
        <dbReference type="EMBL" id="EFG07509.1"/>
    </source>
</evidence>
<organism evidence="4 5">
    <name type="scientific">Streptomyces clavuligerus</name>
    <dbReference type="NCBI Taxonomy" id="1901"/>
    <lineage>
        <taxon>Bacteria</taxon>
        <taxon>Bacillati</taxon>
        <taxon>Actinomycetota</taxon>
        <taxon>Actinomycetes</taxon>
        <taxon>Kitasatosporales</taxon>
        <taxon>Streptomycetaceae</taxon>
        <taxon>Streptomyces</taxon>
    </lineage>
</organism>
<dbReference type="InterPro" id="IPR012338">
    <property type="entry name" value="Beta-lactam/transpept-like"/>
</dbReference>
<dbReference type="PROSITE" id="PS51318">
    <property type="entry name" value="TAT"/>
    <property type="match status" value="1"/>
</dbReference>
<name>E2Q8M1_STRCL</name>
<reference evidence="4 5" key="1">
    <citation type="journal article" date="2010" name="Genome Biol. Evol.">
        <title>The sequence of a 1.8-mb bacterial linear plasmid reveals a rich evolutionary reservoir of secondary metabolic pathways.</title>
        <authorList>
            <person name="Medema M.H."/>
            <person name="Trefzer A."/>
            <person name="Kovalchuk A."/>
            <person name="van den Berg M."/>
            <person name="Mueller U."/>
            <person name="Heijne W."/>
            <person name="Wu L."/>
            <person name="Alam M.T."/>
            <person name="Ronning C.M."/>
            <person name="Nierman W.C."/>
            <person name="Bovenberg R.A.L."/>
            <person name="Breitling R."/>
            <person name="Takano E."/>
        </authorList>
    </citation>
    <scope>NUCLEOTIDE SEQUENCE [LARGE SCALE GENOMIC DNA]</scope>
    <source>
        <strain evidence="5">ATCC 27064 / DSM 738 / JCM 4710 / NBRC 13307 / NCIMB 12785 / NRRL 3585 / VKM Ac-602</strain>
    </source>
</reference>
<evidence type="ECO:0000259" key="3">
    <source>
        <dbReference type="Pfam" id="PF13354"/>
    </source>
</evidence>
<dbReference type="EMBL" id="CM000913">
    <property type="protein sequence ID" value="EFG07509.1"/>
    <property type="molecule type" value="Genomic_DNA"/>
</dbReference>
<protein>
    <recommendedName>
        <fullName evidence="1">Beta-lactamase</fullName>
    </recommendedName>
    <alternativeName>
        <fullName evidence="2">Penicillinase</fullName>
    </alternativeName>
</protein>
<keyword evidence="5" id="KW-1185">Reference proteome</keyword>
<dbReference type="NCBIfam" id="NF033103">
    <property type="entry name" value="bla_class_A"/>
    <property type="match status" value="1"/>
</dbReference>
<evidence type="ECO:0000256" key="1">
    <source>
        <dbReference type="ARBA" id="ARBA00018879"/>
    </source>
</evidence>
<dbReference type="PANTHER" id="PTHR35333:SF3">
    <property type="entry name" value="BETA-LACTAMASE-TYPE TRANSPEPTIDASE FOLD CONTAINING PROTEIN"/>
    <property type="match status" value="1"/>
</dbReference>